<comment type="caution">
    <text evidence="1">The sequence shown here is derived from an EMBL/GenBank/DDBJ whole genome shotgun (WGS) entry which is preliminary data.</text>
</comment>
<reference evidence="1 2" key="1">
    <citation type="submission" date="2013-08" db="EMBL/GenBank/DDBJ databases">
        <authorList>
            <person name="Weinstock G."/>
            <person name="Sodergren E."/>
            <person name="Wylie T."/>
            <person name="Fulton L."/>
            <person name="Fulton R."/>
            <person name="Fronick C."/>
            <person name="O'Laughlin M."/>
            <person name="Godfrey J."/>
            <person name="Miner T."/>
            <person name="Herter B."/>
            <person name="Appelbaum E."/>
            <person name="Cordes M."/>
            <person name="Lek S."/>
            <person name="Wollam A."/>
            <person name="Pepin K.H."/>
            <person name="Palsikar V.B."/>
            <person name="Mitreva M."/>
            <person name="Wilson R.K."/>
        </authorList>
    </citation>
    <scope>NUCLEOTIDE SEQUENCE [LARGE SCALE GENOMIC DNA]</scope>
    <source>
        <strain evidence="1 2">ATCC 14665</strain>
    </source>
</reference>
<name>U2SZM7_LEIAQ</name>
<proteinExistence type="predicted"/>
<dbReference type="AlphaFoldDB" id="U2SZM7"/>
<dbReference type="PATRIC" id="fig|1358026.3.peg.2495"/>
<accession>U2SZM7</accession>
<evidence type="ECO:0000313" key="1">
    <source>
        <dbReference type="EMBL" id="ERK70713.1"/>
    </source>
</evidence>
<organism evidence="1 2">
    <name type="scientific">Leifsonia aquatica ATCC 14665</name>
    <dbReference type="NCBI Taxonomy" id="1358026"/>
    <lineage>
        <taxon>Bacteria</taxon>
        <taxon>Bacillati</taxon>
        <taxon>Actinomycetota</taxon>
        <taxon>Actinomycetes</taxon>
        <taxon>Micrococcales</taxon>
        <taxon>Microbacteriaceae</taxon>
        <taxon>Leifsonia</taxon>
    </lineage>
</organism>
<dbReference type="EMBL" id="AWVQ01000395">
    <property type="protein sequence ID" value="ERK70713.1"/>
    <property type="molecule type" value="Genomic_DNA"/>
</dbReference>
<sequence>MPGVRSVEHRAGQLALVSDDSDATLRALLAAHDDIHDIEVTAHTMDEAFLALTEAHETEGATR</sequence>
<gene>
    <name evidence="1" type="ORF">N136_02941</name>
</gene>
<protein>
    <recommendedName>
        <fullName evidence="3">DUF4162 domain-containing protein</fullName>
    </recommendedName>
</protein>
<dbReference type="HOGENOM" id="CLU_2880378_0_0_11"/>
<evidence type="ECO:0000313" key="2">
    <source>
        <dbReference type="Proteomes" id="UP000016605"/>
    </source>
</evidence>
<dbReference type="Proteomes" id="UP000016605">
    <property type="component" value="Unassembled WGS sequence"/>
</dbReference>
<evidence type="ECO:0008006" key="3">
    <source>
        <dbReference type="Google" id="ProtNLM"/>
    </source>
</evidence>